<dbReference type="GO" id="GO:0020037">
    <property type="term" value="F:heme binding"/>
    <property type="evidence" value="ECO:0007669"/>
    <property type="project" value="InterPro"/>
</dbReference>
<dbReference type="SUPFAM" id="SSF46458">
    <property type="entry name" value="Globin-like"/>
    <property type="match status" value="1"/>
</dbReference>
<dbReference type="InterPro" id="IPR044399">
    <property type="entry name" value="Mb-like_M"/>
</dbReference>
<sequence length="148" mass="17301">MNEVLPPVQLSSKDVKEIQISFGRCLVSVNNELSFLELFYRLFISSHSDIKAMFVNTDLKKQYKLLHVGLNMALLFIDGNHSISLNVLEKIRKTHSRNELNIKPELYVFWIDSLIETIKIKDEQFNNELENKWRIALQKAVDFIVDGY</sequence>
<dbReference type="GO" id="GO:0019825">
    <property type="term" value="F:oxygen binding"/>
    <property type="evidence" value="ECO:0007669"/>
    <property type="project" value="InterPro"/>
</dbReference>
<organism evidence="1">
    <name type="scientific">hydrothermal vent metagenome</name>
    <dbReference type="NCBI Taxonomy" id="652676"/>
    <lineage>
        <taxon>unclassified sequences</taxon>
        <taxon>metagenomes</taxon>
        <taxon>ecological metagenomes</taxon>
    </lineage>
</organism>
<proteinExistence type="predicted"/>
<dbReference type="InterPro" id="IPR012292">
    <property type="entry name" value="Globin/Proto"/>
</dbReference>
<evidence type="ECO:0000313" key="1">
    <source>
        <dbReference type="EMBL" id="VAW74255.1"/>
    </source>
</evidence>
<accession>A0A3B0Y0R8</accession>
<dbReference type="Gene3D" id="1.10.490.10">
    <property type="entry name" value="Globins"/>
    <property type="match status" value="1"/>
</dbReference>
<dbReference type="CDD" id="cd01040">
    <property type="entry name" value="Mb-like"/>
    <property type="match status" value="1"/>
</dbReference>
<dbReference type="AlphaFoldDB" id="A0A3B0Y0R8"/>
<name>A0A3B0Y0R8_9ZZZZ</name>
<reference evidence="1" key="1">
    <citation type="submission" date="2018-06" db="EMBL/GenBank/DDBJ databases">
        <authorList>
            <person name="Zhirakovskaya E."/>
        </authorList>
    </citation>
    <scope>NUCLEOTIDE SEQUENCE</scope>
</reference>
<dbReference type="EMBL" id="UOFL01000056">
    <property type="protein sequence ID" value="VAW74255.1"/>
    <property type="molecule type" value="Genomic_DNA"/>
</dbReference>
<dbReference type="InterPro" id="IPR009050">
    <property type="entry name" value="Globin-like_sf"/>
</dbReference>
<gene>
    <name evidence="1" type="ORF">MNBD_GAMMA12-3506</name>
</gene>
<evidence type="ECO:0008006" key="2">
    <source>
        <dbReference type="Google" id="ProtNLM"/>
    </source>
</evidence>
<protein>
    <recommendedName>
        <fullName evidence="2">Globin family profile domain-containing protein</fullName>
    </recommendedName>
</protein>